<reference evidence="1" key="1">
    <citation type="submission" date="2023-07" db="EMBL/GenBank/DDBJ databases">
        <authorList>
            <consortium name="AG Swart"/>
            <person name="Singh M."/>
            <person name="Singh A."/>
            <person name="Seah K."/>
            <person name="Emmerich C."/>
        </authorList>
    </citation>
    <scope>NUCLEOTIDE SEQUENCE</scope>
    <source>
        <strain evidence="1">DP1</strain>
    </source>
</reference>
<dbReference type="Proteomes" id="UP001295684">
    <property type="component" value="Unassembled WGS sequence"/>
</dbReference>
<dbReference type="EMBL" id="CAMPGE010029202">
    <property type="protein sequence ID" value="CAI2386676.1"/>
    <property type="molecule type" value="Genomic_DNA"/>
</dbReference>
<evidence type="ECO:0000313" key="2">
    <source>
        <dbReference type="Proteomes" id="UP001295684"/>
    </source>
</evidence>
<proteinExistence type="predicted"/>
<name>A0AAD2DBR6_EUPCR</name>
<gene>
    <name evidence="1" type="ORF">ECRASSUSDP1_LOCUS28300</name>
</gene>
<comment type="caution">
    <text evidence="1">The sequence shown here is derived from an EMBL/GenBank/DDBJ whole genome shotgun (WGS) entry which is preliminary data.</text>
</comment>
<evidence type="ECO:0000313" key="1">
    <source>
        <dbReference type="EMBL" id="CAI2386676.1"/>
    </source>
</evidence>
<dbReference type="AlphaFoldDB" id="A0AAD2DBR6"/>
<keyword evidence="2" id="KW-1185">Reference proteome</keyword>
<accession>A0AAD2DBR6</accession>
<organism evidence="1 2">
    <name type="scientific">Euplotes crassus</name>
    <dbReference type="NCBI Taxonomy" id="5936"/>
    <lineage>
        <taxon>Eukaryota</taxon>
        <taxon>Sar</taxon>
        <taxon>Alveolata</taxon>
        <taxon>Ciliophora</taxon>
        <taxon>Intramacronucleata</taxon>
        <taxon>Spirotrichea</taxon>
        <taxon>Hypotrichia</taxon>
        <taxon>Euplotida</taxon>
        <taxon>Euplotidae</taxon>
        <taxon>Moneuplotes</taxon>
    </lineage>
</organism>
<protein>
    <submittedName>
        <fullName evidence="1">Uncharacterized protein</fullName>
    </submittedName>
</protein>
<sequence>MHPYDARCRSFRALNAMEEDPTSFPMLEERGVAGLTPEAALPCKWVRSKGVFCE</sequence>